<dbReference type="Proteomes" id="UP000799640">
    <property type="component" value="Unassembled WGS sequence"/>
</dbReference>
<dbReference type="OrthoDB" id="5413281at2759"/>
<sequence length="201" mass="21563">MSLPTPRRFLTSLLSPPPEAPIPTLPSSAKPALLTLHHLFPHTLLHALDLLDRNLVTRLTVPVPSSPNSSIPNSGITAPTRPNPPLYLVHSAQTPRPNTRDRDTTGTIYEVRPWAWSCSCAAFAFAAFPARDASPSDAAIEVPELALDAWIWGGPAHDPGVPPVCKHLLAAMLAEKWGLGDVPTRDVTREEVAGWGAGFGD</sequence>
<gene>
    <name evidence="4" type="ORF">EJ06DRAFT_583988</name>
</gene>
<dbReference type="InterPro" id="IPR007527">
    <property type="entry name" value="Znf_SWIM"/>
</dbReference>
<dbReference type="AlphaFoldDB" id="A0A6G1HQS8"/>
<dbReference type="GO" id="GO:0008270">
    <property type="term" value="F:zinc ion binding"/>
    <property type="evidence" value="ECO:0007669"/>
    <property type="project" value="UniProtKB-KW"/>
</dbReference>
<proteinExistence type="predicted"/>
<evidence type="ECO:0000259" key="3">
    <source>
        <dbReference type="PROSITE" id="PS50966"/>
    </source>
</evidence>
<keyword evidence="5" id="KW-1185">Reference proteome</keyword>
<feature type="region of interest" description="Disordered" evidence="2">
    <location>
        <begin position="64"/>
        <end position="85"/>
    </location>
</feature>
<name>A0A6G1HQS8_9PEZI</name>
<evidence type="ECO:0000313" key="5">
    <source>
        <dbReference type="Proteomes" id="UP000799640"/>
    </source>
</evidence>
<evidence type="ECO:0000256" key="2">
    <source>
        <dbReference type="SAM" id="MobiDB-lite"/>
    </source>
</evidence>
<accession>A0A6G1HQS8</accession>
<dbReference type="PROSITE" id="PS50966">
    <property type="entry name" value="ZF_SWIM"/>
    <property type="match status" value="1"/>
</dbReference>
<reference evidence="4" key="1">
    <citation type="journal article" date="2020" name="Stud. Mycol.">
        <title>101 Dothideomycetes genomes: a test case for predicting lifestyles and emergence of pathogens.</title>
        <authorList>
            <person name="Haridas S."/>
            <person name="Albert R."/>
            <person name="Binder M."/>
            <person name="Bloem J."/>
            <person name="Labutti K."/>
            <person name="Salamov A."/>
            <person name="Andreopoulos B."/>
            <person name="Baker S."/>
            <person name="Barry K."/>
            <person name="Bills G."/>
            <person name="Bluhm B."/>
            <person name="Cannon C."/>
            <person name="Castanera R."/>
            <person name="Culley D."/>
            <person name="Daum C."/>
            <person name="Ezra D."/>
            <person name="Gonzalez J."/>
            <person name="Henrissat B."/>
            <person name="Kuo A."/>
            <person name="Liang C."/>
            <person name="Lipzen A."/>
            <person name="Lutzoni F."/>
            <person name="Magnuson J."/>
            <person name="Mondo S."/>
            <person name="Nolan M."/>
            <person name="Ohm R."/>
            <person name="Pangilinan J."/>
            <person name="Park H.-J."/>
            <person name="Ramirez L."/>
            <person name="Alfaro M."/>
            <person name="Sun H."/>
            <person name="Tritt A."/>
            <person name="Yoshinaga Y."/>
            <person name="Zwiers L.-H."/>
            <person name="Turgeon B."/>
            <person name="Goodwin S."/>
            <person name="Spatafora J."/>
            <person name="Crous P."/>
            <person name="Grigoriev I."/>
        </authorList>
    </citation>
    <scope>NUCLEOTIDE SEQUENCE</scope>
    <source>
        <strain evidence="4">CBS 262.69</strain>
    </source>
</reference>
<protein>
    <recommendedName>
        <fullName evidence="3">SWIM-type domain-containing protein</fullName>
    </recommendedName>
</protein>
<feature type="compositionally biased region" description="Low complexity" evidence="2">
    <location>
        <begin position="64"/>
        <end position="74"/>
    </location>
</feature>
<evidence type="ECO:0000256" key="1">
    <source>
        <dbReference type="PROSITE-ProRule" id="PRU00325"/>
    </source>
</evidence>
<evidence type="ECO:0000313" key="4">
    <source>
        <dbReference type="EMBL" id="KAF2398197.1"/>
    </source>
</evidence>
<dbReference type="EMBL" id="ML996701">
    <property type="protein sequence ID" value="KAF2398197.1"/>
    <property type="molecule type" value="Genomic_DNA"/>
</dbReference>
<feature type="domain" description="SWIM-type" evidence="3">
    <location>
        <begin position="109"/>
        <end position="176"/>
    </location>
</feature>
<keyword evidence="1" id="KW-0862">Zinc</keyword>
<keyword evidence="1" id="KW-0479">Metal-binding</keyword>
<keyword evidence="1" id="KW-0863">Zinc-finger</keyword>
<organism evidence="4 5">
    <name type="scientific">Trichodelitschia bisporula</name>
    <dbReference type="NCBI Taxonomy" id="703511"/>
    <lineage>
        <taxon>Eukaryota</taxon>
        <taxon>Fungi</taxon>
        <taxon>Dikarya</taxon>
        <taxon>Ascomycota</taxon>
        <taxon>Pezizomycotina</taxon>
        <taxon>Dothideomycetes</taxon>
        <taxon>Dothideomycetes incertae sedis</taxon>
        <taxon>Phaeotrichales</taxon>
        <taxon>Phaeotrichaceae</taxon>
        <taxon>Trichodelitschia</taxon>
    </lineage>
</organism>